<dbReference type="Pfam" id="PF13630">
    <property type="entry name" value="SdpI"/>
    <property type="match status" value="1"/>
</dbReference>
<dbReference type="InterPro" id="IPR025962">
    <property type="entry name" value="SdpI/YhfL"/>
</dbReference>
<evidence type="ECO:0000256" key="1">
    <source>
        <dbReference type="SAM" id="Phobius"/>
    </source>
</evidence>
<evidence type="ECO:0000313" key="3">
    <source>
        <dbReference type="Proteomes" id="UP000823904"/>
    </source>
</evidence>
<gene>
    <name evidence="2" type="ORF">H9754_01855</name>
</gene>
<reference evidence="2" key="2">
    <citation type="submission" date="2021-04" db="EMBL/GenBank/DDBJ databases">
        <authorList>
            <person name="Gilroy R."/>
        </authorList>
    </citation>
    <scope>NUCLEOTIDE SEQUENCE</scope>
    <source>
        <strain evidence="2">ChiSjej3B21-8574</strain>
    </source>
</reference>
<feature type="transmembrane region" description="Helical" evidence="1">
    <location>
        <begin position="176"/>
        <end position="198"/>
    </location>
</feature>
<sequence length="202" mass="23190">MRKKDKKTLVITTLICVCALTAYGIFYKFYPLPESRRENLQTFWVLATAILVNIILNIGLNFTVCKKMGAKFLVGMGKWIVPFTSIFATIIFIYSMMYPQSSLIENATYTFVGLIFIVSGNYFPKNHVNPYIGLKFPWLLDDEKSWDKTHKLASYTWILAGILLIIQLFISSLKIVSIPLVIILVGILPLVYSLMLVYKKRR</sequence>
<protein>
    <submittedName>
        <fullName evidence="2">SdpI family protein</fullName>
    </submittedName>
</protein>
<feature type="transmembrane region" description="Helical" evidence="1">
    <location>
        <begin position="40"/>
        <end position="60"/>
    </location>
</feature>
<accession>A0A9D2T8K1</accession>
<name>A0A9D2T8K1_9FIRM</name>
<feature type="transmembrane region" description="Helical" evidence="1">
    <location>
        <begin position="72"/>
        <end position="94"/>
    </location>
</feature>
<dbReference type="InterPro" id="IPR026272">
    <property type="entry name" value="SdpI"/>
</dbReference>
<organism evidence="2 3">
    <name type="scientific">Candidatus Anaerostipes avistercoris</name>
    <dbReference type="NCBI Taxonomy" id="2838462"/>
    <lineage>
        <taxon>Bacteria</taxon>
        <taxon>Bacillati</taxon>
        <taxon>Bacillota</taxon>
        <taxon>Clostridia</taxon>
        <taxon>Lachnospirales</taxon>
        <taxon>Lachnospiraceae</taxon>
        <taxon>Anaerostipes</taxon>
    </lineage>
</organism>
<dbReference type="PIRSF" id="PIRSF038959">
    <property type="entry name" value="SdpI"/>
    <property type="match status" value="1"/>
</dbReference>
<reference evidence="2" key="1">
    <citation type="journal article" date="2021" name="PeerJ">
        <title>Extensive microbial diversity within the chicken gut microbiome revealed by metagenomics and culture.</title>
        <authorList>
            <person name="Gilroy R."/>
            <person name="Ravi A."/>
            <person name="Getino M."/>
            <person name="Pursley I."/>
            <person name="Horton D.L."/>
            <person name="Alikhan N.F."/>
            <person name="Baker D."/>
            <person name="Gharbi K."/>
            <person name="Hall N."/>
            <person name="Watson M."/>
            <person name="Adriaenssens E.M."/>
            <person name="Foster-Nyarko E."/>
            <person name="Jarju S."/>
            <person name="Secka A."/>
            <person name="Antonio M."/>
            <person name="Oren A."/>
            <person name="Chaudhuri R.R."/>
            <person name="La Ragione R."/>
            <person name="Hildebrand F."/>
            <person name="Pallen M.J."/>
        </authorList>
    </citation>
    <scope>NUCLEOTIDE SEQUENCE</scope>
    <source>
        <strain evidence="2">ChiSjej3B21-8574</strain>
    </source>
</reference>
<evidence type="ECO:0000313" key="2">
    <source>
        <dbReference type="EMBL" id="HJC49321.1"/>
    </source>
</evidence>
<keyword evidence="1" id="KW-1133">Transmembrane helix</keyword>
<dbReference type="AlphaFoldDB" id="A0A9D2T8K1"/>
<feature type="transmembrane region" description="Helical" evidence="1">
    <location>
        <begin position="106"/>
        <end position="123"/>
    </location>
</feature>
<dbReference type="Proteomes" id="UP000823904">
    <property type="component" value="Unassembled WGS sequence"/>
</dbReference>
<keyword evidence="1" id="KW-0812">Transmembrane</keyword>
<proteinExistence type="predicted"/>
<comment type="caution">
    <text evidence="2">The sequence shown here is derived from an EMBL/GenBank/DDBJ whole genome shotgun (WGS) entry which is preliminary data.</text>
</comment>
<dbReference type="EMBL" id="DWWD01000010">
    <property type="protein sequence ID" value="HJC49321.1"/>
    <property type="molecule type" value="Genomic_DNA"/>
</dbReference>
<keyword evidence="1" id="KW-0472">Membrane</keyword>
<feature type="transmembrane region" description="Helical" evidence="1">
    <location>
        <begin position="152"/>
        <end position="170"/>
    </location>
</feature>